<dbReference type="PANTHER" id="PTHR45339">
    <property type="entry name" value="HYBRID SIGNAL TRANSDUCTION HISTIDINE KINASE J"/>
    <property type="match status" value="1"/>
</dbReference>
<dbReference type="Gene3D" id="1.10.287.130">
    <property type="match status" value="1"/>
</dbReference>
<reference evidence="9 10" key="1">
    <citation type="submission" date="2020-12" db="EMBL/GenBank/DDBJ databases">
        <title>Draft genome sequence of Halomonas pacifica strain CARE-V15.</title>
        <authorList>
            <person name="Vignesh N."/>
            <person name="Thabitha A."/>
            <person name="Saravanan R."/>
            <person name="Manigandan V."/>
        </authorList>
    </citation>
    <scope>NUCLEOTIDE SEQUENCE [LARGE SCALE GENOMIC DNA]</scope>
    <source>
        <strain evidence="9 10">CARE-V15</strain>
    </source>
</reference>
<keyword evidence="6" id="KW-0472">Membrane</keyword>
<dbReference type="SUPFAM" id="SSF47384">
    <property type="entry name" value="Homodimeric domain of signal transducing histidine kinase"/>
    <property type="match status" value="1"/>
</dbReference>
<organism evidence="9 10">
    <name type="scientific">Bisbaumannia pacifica</name>
    <dbReference type="NCBI Taxonomy" id="77098"/>
    <lineage>
        <taxon>Bacteria</taxon>
        <taxon>Pseudomonadati</taxon>
        <taxon>Pseudomonadota</taxon>
        <taxon>Gammaproteobacteria</taxon>
        <taxon>Oceanospirillales</taxon>
        <taxon>Halomonadaceae</taxon>
        <taxon>Bisbaumannia</taxon>
    </lineage>
</organism>
<dbReference type="AlphaFoldDB" id="A0ABD4L6G1"/>
<dbReference type="Gene3D" id="3.30.565.10">
    <property type="entry name" value="Histidine kinase-like ATPase, C-terminal domain"/>
    <property type="match status" value="1"/>
</dbReference>
<evidence type="ECO:0000259" key="8">
    <source>
        <dbReference type="PROSITE" id="PS50110"/>
    </source>
</evidence>
<proteinExistence type="predicted"/>
<dbReference type="Gene3D" id="1.20.120.160">
    <property type="entry name" value="HPT domain"/>
    <property type="match status" value="1"/>
</dbReference>
<dbReference type="Proteomes" id="UP000651738">
    <property type="component" value="Unassembled WGS sequence"/>
</dbReference>
<dbReference type="InterPro" id="IPR005467">
    <property type="entry name" value="His_kinase_dom"/>
</dbReference>
<keyword evidence="3 5" id="KW-0597">Phosphoprotein</keyword>
<evidence type="ECO:0000256" key="3">
    <source>
        <dbReference type="ARBA" id="ARBA00022553"/>
    </source>
</evidence>
<dbReference type="PROSITE" id="PS50109">
    <property type="entry name" value="HIS_KIN"/>
    <property type="match status" value="1"/>
</dbReference>
<feature type="transmembrane region" description="Helical" evidence="6">
    <location>
        <begin position="20"/>
        <end position="38"/>
    </location>
</feature>
<evidence type="ECO:0000256" key="6">
    <source>
        <dbReference type="SAM" id="Phobius"/>
    </source>
</evidence>
<evidence type="ECO:0000313" key="10">
    <source>
        <dbReference type="Proteomes" id="UP000651738"/>
    </source>
</evidence>
<evidence type="ECO:0000256" key="1">
    <source>
        <dbReference type="ARBA" id="ARBA00000085"/>
    </source>
</evidence>
<dbReference type="Pfam" id="PF02518">
    <property type="entry name" value="HATPase_c"/>
    <property type="match status" value="1"/>
</dbReference>
<dbReference type="EC" id="2.7.13.3" evidence="2"/>
<sequence length="773" mass="85451">MRLQSVAASGGLLRRLLRAILLFSLGFTLLAGGVQLTLEYRRSMLGIEARLEMVRLGYLESLERSLWDLNREQLEVQLRGLADFPDIAWVRLESPDMTLQKGRISASEMLPRTRFPLEYRLPDGESRVLGALEVGVDRDAIHRRLYASGLGNLLWMGLFLCGLAMTLSWVFHRMVTRHLMTMADFSRRLAEGRWGEPLALGRRPRRKRDEIDSVAHALDELRLAIIDERNRREADHLALRDKRDALQRMVEQRTASLHRAKEQAEAANRAKSRFLATISHELRTPLTGILGMAELLRSASLRGEERRRLQALHQAGEGLLAILDDLLDLAKLEGDRTLPEPVVFSPAQLLDEVLTLLSPRAEAKETSLNCTLDPRLGEAFLGPEQFLRQVLTNLLANAIKFTEAGRVEMDIQVLEVQGQRQRLRFTVRDDGIGIPEAIQGRIFERFVQADEMVARRYGGAGLGLAICQHLVAAMGGRIELASREGEGSRFWFELDLPLALLDVEPVEPSADNVGKQTPLRVLVVEDMALNREVIQGLLEREGHRVTLAEDAKPALAACCCSRFDLILLDVQLPSMSGIELCRRLRADSAGCNRHTPIYAFTASLQAARVQCYLAAGMQGVIAKPIRGTALRQVLAGIRGAGDCDSLDSVAGTASDLLDLEVLRQHSESLGEIRVARLLALLQTSLREQGQGLVTALTEGELPAAMGLAHRLVSACESLGANQLATLLRLIEIDAERGNRGGCDNHLQALCHLLPLTERAIAEALAVSHPTSQA</sequence>
<accession>A0ABD4L6G1</accession>
<dbReference type="Gene3D" id="6.10.340.10">
    <property type="match status" value="1"/>
</dbReference>
<comment type="caution">
    <text evidence="9">The sequence shown here is derived from an EMBL/GenBank/DDBJ whole genome shotgun (WGS) entry which is preliminary data.</text>
</comment>
<keyword evidence="4" id="KW-0902">Two-component regulatory system</keyword>
<dbReference type="SUPFAM" id="SSF47226">
    <property type="entry name" value="Histidine-containing phosphotransfer domain, HPT domain"/>
    <property type="match status" value="1"/>
</dbReference>
<dbReference type="InterPro" id="IPR003594">
    <property type="entry name" value="HATPase_dom"/>
</dbReference>
<dbReference type="SMART" id="SM00448">
    <property type="entry name" value="REC"/>
    <property type="match status" value="1"/>
</dbReference>
<dbReference type="PROSITE" id="PS50110">
    <property type="entry name" value="RESPONSE_REGULATORY"/>
    <property type="match status" value="1"/>
</dbReference>
<dbReference type="GO" id="GO:0005886">
    <property type="term" value="C:plasma membrane"/>
    <property type="evidence" value="ECO:0007669"/>
    <property type="project" value="UniProtKB-SubCell"/>
</dbReference>
<feature type="transmembrane region" description="Helical" evidence="6">
    <location>
        <begin position="153"/>
        <end position="171"/>
    </location>
</feature>
<dbReference type="InterPro" id="IPR011006">
    <property type="entry name" value="CheY-like_superfamily"/>
</dbReference>
<evidence type="ECO:0000256" key="5">
    <source>
        <dbReference type="PROSITE-ProRule" id="PRU00169"/>
    </source>
</evidence>
<evidence type="ECO:0000313" key="9">
    <source>
        <dbReference type="EMBL" id="MBH8581903.1"/>
    </source>
</evidence>
<dbReference type="SUPFAM" id="SSF55874">
    <property type="entry name" value="ATPase domain of HSP90 chaperone/DNA topoisomerase II/histidine kinase"/>
    <property type="match status" value="1"/>
</dbReference>
<evidence type="ECO:0000256" key="4">
    <source>
        <dbReference type="ARBA" id="ARBA00023012"/>
    </source>
</evidence>
<evidence type="ECO:0000259" key="7">
    <source>
        <dbReference type="PROSITE" id="PS50109"/>
    </source>
</evidence>
<dbReference type="GO" id="GO:0000155">
    <property type="term" value="F:phosphorelay sensor kinase activity"/>
    <property type="evidence" value="ECO:0007669"/>
    <property type="project" value="UniProtKB-ARBA"/>
</dbReference>
<dbReference type="InterPro" id="IPR033414">
    <property type="entry name" value="Sensor_dom"/>
</dbReference>
<dbReference type="InterPro" id="IPR036097">
    <property type="entry name" value="HisK_dim/P_sf"/>
</dbReference>
<protein>
    <recommendedName>
        <fullName evidence="2">histidine kinase</fullName>
        <ecNumber evidence="2">2.7.13.3</ecNumber>
    </recommendedName>
</protein>
<dbReference type="InterPro" id="IPR003661">
    <property type="entry name" value="HisK_dim/P_dom"/>
</dbReference>
<feature type="modified residue" description="4-aspartylphosphate" evidence="5">
    <location>
        <position position="569"/>
    </location>
</feature>
<dbReference type="SMART" id="SM00388">
    <property type="entry name" value="HisKA"/>
    <property type="match status" value="1"/>
</dbReference>
<dbReference type="CDD" id="cd16922">
    <property type="entry name" value="HATPase_EvgS-ArcB-TorS-like"/>
    <property type="match status" value="1"/>
</dbReference>
<dbReference type="Pfam" id="PF00512">
    <property type="entry name" value="HisKA"/>
    <property type="match status" value="1"/>
</dbReference>
<dbReference type="InterPro" id="IPR036641">
    <property type="entry name" value="HPT_dom_sf"/>
</dbReference>
<comment type="catalytic activity">
    <reaction evidence="1">
        <text>ATP + protein L-histidine = ADP + protein N-phospho-L-histidine.</text>
        <dbReference type="EC" id="2.7.13.3"/>
    </reaction>
</comment>
<evidence type="ECO:0000256" key="2">
    <source>
        <dbReference type="ARBA" id="ARBA00012438"/>
    </source>
</evidence>
<keyword evidence="6" id="KW-0812">Transmembrane</keyword>
<dbReference type="SUPFAM" id="SSF52172">
    <property type="entry name" value="CheY-like"/>
    <property type="match status" value="1"/>
</dbReference>
<keyword evidence="6" id="KW-1133">Transmembrane helix</keyword>
<feature type="domain" description="Response regulatory" evidence="8">
    <location>
        <begin position="520"/>
        <end position="638"/>
    </location>
</feature>
<name>A0ABD4L6G1_9GAMM</name>
<feature type="domain" description="Histidine kinase" evidence="7">
    <location>
        <begin position="277"/>
        <end position="498"/>
    </location>
</feature>
<dbReference type="RefSeq" id="WP_198058588.1">
    <property type="nucleotide sequence ID" value="NZ_JAEDAF010000025.1"/>
</dbReference>
<dbReference type="PRINTS" id="PR00344">
    <property type="entry name" value="BCTRLSENSOR"/>
</dbReference>
<dbReference type="InterPro" id="IPR001789">
    <property type="entry name" value="Sig_transdc_resp-reg_receiver"/>
</dbReference>
<dbReference type="Pfam" id="PF00072">
    <property type="entry name" value="Response_reg"/>
    <property type="match status" value="1"/>
</dbReference>
<dbReference type="InterPro" id="IPR008207">
    <property type="entry name" value="Sig_transdc_His_kin_Hpt_dom"/>
</dbReference>
<dbReference type="PANTHER" id="PTHR45339:SF5">
    <property type="entry name" value="HISTIDINE KINASE"/>
    <property type="match status" value="1"/>
</dbReference>
<dbReference type="SMART" id="SM00387">
    <property type="entry name" value="HATPase_c"/>
    <property type="match status" value="1"/>
</dbReference>
<dbReference type="InterPro" id="IPR004358">
    <property type="entry name" value="Sig_transdc_His_kin-like_C"/>
</dbReference>
<dbReference type="Gene3D" id="3.40.50.2300">
    <property type="match status" value="1"/>
</dbReference>
<dbReference type="FunFam" id="3.30.565.10:FF:000010">
    <property type="entry name" value="Sensor histidine kinase RcsC"/>
    <property type="match status" value="1"/>
</dbReference>
<dbReference type="GO" id="GO:0005524">
    <property type="term" value="F:ATP binding"/>
    <property type="evidence" value="ECO:0007669"/>
    <property type="project" value="UniProtKB-KW"/>
</dbReference>
<dbReference type="EMBL" id="JAEDAF010000025">
    <property type="protein sequence ID" value="MBH8581903.1"/>
    <property type="molecule type" value="Genomic_DNA"/>
</dbReference>
<dbReference type="Pfam" id="PF01627">
    <property type="entry name" value="Hpt"/>
    <property type="match status" value="1"/>
</dbReference>
<dbReference type="Pfam" id="PF17149">
    <property type="entry name" value="CHASE5"/>
    <property type="match status" value="1"/>
</dbReference>
<dbReference type="CDD" id="cd00082">
    <property type="entry name" value="HisKA"/>
    <property type="match status" value="1"/>
</dbReference>
<dbReference type="InterPro" id="IPR036890">
    <property type="entry name" value="HATPase_C_sf"/>
</dbReference>
<dbReference type="CDD" id="cd17546">
    <property type="entry name" value="REC_hyHK_CKI1_RcsC-like"/>
    <property type="match status" value="1"/>
</dbReference>
<gene>
    <name evidence="9" type="ORF">I7V36_17510</name>
</gene>